<dbReference type="Pfam" id="PF06722">
    <property type="entry name" value="EryCIII-like_C"/>
    <property type="match status" value="1"/>
</dbReference>
<feature type="compositionally biased region" description="Basic and acidic residues" evidence="2">
    <location>
        <begin position="41"/>
        <end position="63"/>
    </location>
</feature>
<evidence type="ECO:0000259" key="4">
    <source>
        <dbReference type="Pfam" id="PF06722"/>
    </source>
</evidence>
<feature type="compositionally biased region" description="Polar residues" evidence="2">
    <location>
        <begin position="64"/>
        <end position="75"/>
    </location>
</feature>
<dbReference type="Gene3D" id="3.40.50.2000">
    <property type="entry name" value="Glycogen Phosphorylase B"/>
    <property type="match status" value="2"/>
</dbReference>
<evidence type="ECO:0000313" key="6">
    <source>
        <dbReference type="Proteomes" id="UP000431533"/>
    </source>
</evidence>
<keyword evidence="6" id="KW-1185">Reference proteome</keyword>
<dbReference type="Proteomes" id="UP000431533">
    <property type="component" value="Unassembled WGS sequence"/>
</dbReference>
<gene>
    <name evidence="5" type="primary">UGT80B1_4</name>
    <name evidence="5" type="ORF">LHYA1_G008443</name>
</gene>
<dbReference type="RefSeq" id="XP_031002823.1">
    <property type="nucleotide sequence ID" value="XM_031153363.1"/>
</dbReference>
<keyword evidence="1 5" id="KW-0808">Transferase</keyword>
<feature type="domain" description="Erythromycin biosynthesis protein CIII-like C-terminal" evidence="4">
    <location>
        <begin position="337"/>
        <end position="426"/>
    </location>
</feature>
<dbReference type="SUPFAM" id="SSF53756">
    <property type="entry name" value="UDP-Glycosyltransferase/glycogen phosphorylase"/>
    <property type="match status" value="1"/>
</dbReference>
<dbReference type="GO" id="GO:0005975">
    <property type="term" value="P:carbohydrate metabolic process"/>
    <property type="evidence" value="ECO:0007669"/>
    <property type="project" value="InterPro"/>
</dbReference>
<dbReference type="FunFam" id="3.40.50.2000:FF:000009">
    <property type="entry name" value="Sterol 3-beta-glucosyltransferase UGT80A2"/>
    <property type="match status" value="1"/>
</dbReference>
<comment type="caution">
    <text evidence="5">The sequence shown here is derived from an EMBL/GenBank/DDBJ whole genome shotgun (WGS) entry which is preliminary data.</text>
</comment>
<dbReference type="InterPro" id="IPR010610">
    <property type="entry name" value="EryCIII-like_C"/>
</dbReference>
<dbReference type="InterPro" id="IPR050426">
    <property type="entry name" value="Glycosyltransferase_28"/>
</dbReference>
<dbReference type="CDD" id="cd03784">
    <property type="entry name" value="GT1_Gtf-like"/>
    <property type="match status" value="1"/>
</dbReference>
<dbReference type="InterPro" id="IPR002213">
    <property type="entry name" value="UDP_glucos_trans"/>
</dbReference>
<dbReference type="GO" id="GO:0016906">
    <property type="term" value="F:sterol 3-beta-glucosyltransferase activity"/>
    <property type="evidence" value="ECO:0007669"/>
    <property type="project" value="UniProtKB-ARBA"/>
</dbReference>
<name>A0A8H8QXN1_9HELO</name>
<sequence length="503" mass="54621">MAIEQEGLGVQAHFTGDGRIAIDLDRQSTIFSPSLKKQLHEQTKDVVTEDSKPTYEGHSEDRSILTTQASASQQPPSRLNIVMHAVGSRGDVQPFVALGLVLKSTYNHRVRIATHPIFKSFVEETGLEFFSIGGDPHELMAFMVRSPGLLPSLDALRGGDVARQRKMVASMMEGCWRACIEDGDGMCDLMGEKRIVKGTPFVADVIVANPPSFAHVHCGQKLGVPVHLMFTMPWSATQAFPHPLANIRPSTEDFGLPRDWASHISVAGFYFLNRTTEYAPDRALAEFLQAGTVPIYVGFGSIVIDNPEALTKTIFDAIELAGVRAVVSKGWGGLGSRQLPSNVFLIGDIPHDWLFRRISAVVHHGGAGTTAAAISAGKPSVIVPFFGDQFFWGATVHRAGVGAKSIPGKDLTVSSLAMAIIEVVQPAVLDRADILGRCMEAENGTDAGCLRLHQQTETQCLKCWIAPRRVAVWKVRKNGICLSAFAATVLLNARILRVQDLKL</sequence>
<evidence type="ECO:0000256" key="2">
    <source>
        <dbReference type="SAM" id="MobiDB-lite"/>
    </source>
</evidence>
<dbReference type="PANTHER" id="PTHR48050:SF13">
    <property type="entry name" value="STEROL 3-BETA-GLUCOSYLTRANSFERASE UGT80A2"/>
    <property type="match status" value="1"/>
</dbReference>
<accession>A0A8H8QXN1</accession>
<proteinExistence type="predicted"/>
<dbReference type="Pfam" id="PF03033">
    <property type="entry name" value="Glyco_transf_28"/>
    <property type="match status" value="1"/>
</dbReference>
<dbReference type="GeneID" id="41988641"/>
<dbReference type="PANTHER" id="PTHR48050">
    <property type="entry name" value="STEROL 3-BETA-GLUCOSYLTRANSFERASE"/>
    <property type="match status" value="1"/>
</dbReference>
<dbReference type="FunFam" id="3.40.50.2000:FF:000268">
    <property type="entry name" value="Glycosyltransferase family 1 protein"/>
    <property type="match status" value="1"/>
</dbReference>
<reference evidence="5 6" key="1">
    <citation type="submission" date="2018-05" db="EMBL/GenBank/DDBJ databases">
        <title>Genome sequencing and assembly of the regulated plant pathogen Lachnellula willkommii and related sister species for the development of diagnostic species identification markers.</title>
        <authorList>
            <person name="Giroux E."/>
            <person name="Bilodeau G."/>
        </authorList>
    </citation>
    <scope>NUCLEOTIDE SEQUENCE [LARGE SCALE GENOMIC DNA]</scope>
    <source>
        <strain evidence="5 6">CBS 185.66</strain>
    </source>
</reference>
<evidence type="ECO:0000256" key="1">
    <source>
        <dbReference type="ARBA" id="ARBA00022679"/>
    </source>
</evidence>
<feature type="domain" description="Glycosyltransferase family 28 N-terminal" evidence="3">
    <location>
        <begin position="81"/>
        <end position="241"/>
    </location>
</feature>
<feature type="region of interest" description="Disordered" evidence="2">
    <location>
        <begin position="41"/>
        <end position="75"/>
    </location>
</feature>
<dbReference type="AlphaFoldDB" id="A0A8H8QXN1"/>
<organism evidence="5 6">
    <name type="scientific">Lachnellula hyalina</name>
    <dbReference type="NCBI Taxonomy" id="1316788"/>
    <lineage>
        <taxon>Eukaryota</taxon>
        <taxon>Fungi</taxon>
        <taxon>Dikarya</taxon>
        <taxon>Ascomycota</taxon>
        <taxon>Pezizomycotina</taxon>
        <taxon>Leotiomycetes</taxon>
        <taxon>Helotiales</taxon>
        <taxon>Lachnaceae</taxon>
        <taxon>Lachnellula</taxon>
    </lineage>
</organism>
<evidence type="ECO:0000259" key="3">
    <source>
        <dbReference type="Pfam" id="PF03033"/>
    </source>
</evidence>
<dbReference type="EMBL" id="QGMH01000149">
    <property type="protein sequence ID" value="TVY24035.1"/>
    <property type="molecule type" value="Genomic_DNA"/>
</dbReference>
<dbReference type="OrthoDB" id="5835829at2759"/>
<protein>
    <submittedName>
        <fullName evidence="5">Sterol 3-beta-glucosyltransferase</fullName>
    </submittedName>
</protein>
<evidence type="ECO:0000313" key="5">
    <source>
        <dbReference type="EMBL" id="TVY24035.1"/>
    </source>
</evidence>
<dbReference type="InterPro" id="IPR004276">
    <property type="entry name" value="GlycoTrans_28_N"/>
</dbReference>